<evidence type="ECO:0000256" key="18">
    <source>
        <dbReference type="RuleBase" id="RU000384"/>
    </source>
</evidence>
<evidence type="ECO:0000256" key="13">
    <source>
        <dbReference type="PIRSR" id="PIRSR604809-1"/>
    </source>
</evidence>
<dbReference type="InterPro" id="IPR027303">
    <property type="entry name" value="Gln_synth_gly_rich_site"/>
</dbReference>
<evidence type="ECO:0000256" key="7">
    <source>
        <dbReference type="ARBA" id="ARBA00022723"/>
    </source>
</evidence>
<dbReference type="EMBL" id="QWLB01000006">
    <property type="protein sequence ID" value="RIH93397.1"/>
    <property type="molecule type" value="Genomic_DNA"/>
</dbReference>
<dbReference type="InterPro" id="IPR036651">
    <property type="entry name" value="Gln_synt_N_sf"/>
</dbReference>
<comment type="subcellular location">
    <subcellularLocation>
        <location evidence="1">Cytoplasm</location>
    </subcellularLocation>
</comment>
<dbReference type="FunFam" id="3.30.590.10:FF:000003">
    <property type="entry name" value="Glutamine synthetase 2"/>
    <property type="match status" value="1"/>
</dbReference>
<dbReference type="Gene3D" id="3.30.590.10">
    <property type="entry name" value="Glutamine synthetase/guanido kinase, catalytic domain"/>
    <property type="match status" value="1"/>
</dbReference>
<dbReference type="GO" id="GO:0005524">
    <property type="term" value="F:ATP binding"/>
    <property type="evidence" value="ECO:0007669"/>
    <property type="project" value="UniProtKB-KW"/>
</dbReference>
<feature type="domain" description="GS beta-grasp" evidence="19">
    <location>
        <begin position="15"/>
        <end position="105"/>
    </location>
</feature>
<evidence type="ECO:0000256" key="15">
    <source>
        <dbReference type="PIRSR" id="PIRSR604809-3"/>
    </source>
</evidence>
<feature type="binding site" evidence="15">
    <location>
        <position position="249"/>
    </location>
    <ligand>
        <name>Mg(2+)</name>
        <dbReference type="ChEBI" id="CHEBI:18420"/>
        <label>1</label>
    </ligand>
</feature>
<feature type="binding site" evidence="14">
    <location>
        <begin position="203"/>
        <end position="205"/>
    </location>
    <ligand>
        <name>ATP</name>
        <dbReference type="ChEBI" id="CHEBI:30616"/>
    </ligand>
</feature>
<evidence type="ECO:0000256" key="16">
    <source>
        <dbReference type="PIRSR" id="PIRSR604809-50"/>
    </source>
</evidence>
<dbReference type="AlphaFoldDB" id="A0A399F9Q1"/>
<dbReference type="NCBIfam" id="TIGR00653">
    <property type="entry name" value="GlnA"/>
    <property type="match status" value="1"/>
</dbReference>
<comment type="similarity">
    <text evidence="2 17 18">Belongs to the glutamine synthetase family.</text>
</comment>
<feature type="binding site" evidence="14">
    <location>
        <position position="320"/>
    </location>
    <ligand>
        <name>ATP</name>
        <dbReference type="ChEBI" id="CHEBI:30616"/>
    </ligand>
</feature>
<accession>A0A399F9Q1</accession>
<evidence type="ECO:0000313" key="22">
    <source>
        <dbReference type="Proteomes" id="UP000266178"/>
    </source>
</evidence>
<dbReference type="GO" id="GO:0046872">
    <property type="term" value="F:metal ion binding"/>
    <property type="evidence" value="ECO:0007669"/>
    <property type="project" value="UniProtKB-KW"/>
</dbReference>
<dbReference type="SUPFAM" id="SSF54368">
    <property type="entry name" value="Glutamine synthetase, N-terminal domain"/>
    <property type="match status" value="1"/>
</dbReference>
<feature type="domain" description="GS catalytic" evidence="20">
    <location>
        <begin position="112"/>
        <end position="448"/>
    </location>
</feature>
<keyword evidence="10 15" id="KW-0460">Magnesium</keyword>
<feature type="binding site" evidence="15">
    <location>
        <position position="337"/>
    </location>
    <ligand>
        <name>Mg(2+)</name>
        <dbReference type="ChEBI" id="CHEBI:18420"/>
        <label>1</label>
    </ligand>
</feature>
<dbReference type="GO" id="GO:0004356">
    <property type="term" value="F:glutamine synthetase activity"/>
    <property type="evidence" value="ECO:0007669"/>
    <property type="project" value="UniProtKB-EC"/>
</dbReference>
<feature type="binding site" evidence="13">
    <location>
        <begin position="244"/>
        <end position="245"/>
    </location>
    <ligand>
        <name>L-glutamate</name>
        <dbReference type="ChEBI" id="CHEBI:29985"/>
    </ligand>
</feature>
<evidence type="ECO:0000256" key="17">
    <source>
        <dbReference type="PROSITE-ProRule" id="PRU01330"/>
    </source>
</evidence>
<dbReference type="GO" id="GO:0006542">
    <property type="term" value="P:glutamine biosynthetic process"/>
    <property type="evidence" value="ECO:0007669"/>
    <property type="project" value="InterPro"/>
</dbReference>
<evidence type="ECO:0000256" key="4">
    <source>
        <dbReference type="ARBA" id="ARBA00021364"/>
    </source>
</evidence>
<keyword evidence="5" id="KW-0963">Cytoplasm</keyword>
<keyword evidence="8 14" id="KW-0547">Nucleotide-binding</keyword>
<evidence type="ECO:0000256" key="5">
    <source>
        <dbReference type="ARBA" id="ARBA00022490"/>
    </source>
</evidence>
<evidence type="ECO:0000313" key="21">
    <source>
        <dbReference type="EMBL" id="RIH93397.1"/>
    </source>
</evidence>
<keyword evidence="22" id="KW-1185">Reference proteome</keyword>
<dbReference type="InterPro" id="IPR014746">
    <property type="entry name" value="Gln_synth/guanido_kin_cat_dom"/>
</dbReference>
<dbReference type="PROSITE" id="PS51986">
    <property type="entry name" value="GS_BETA_GRASP"/>
    <property type="match status" value="1"/>
</dbReference>
<feature type="binding site" evidence="15">
    <location>
        <position position="136"/>
    </location>
    <ligand>
        <name>Mg(2+)</name>
        <dbReference type="ChEBI" id="CHEBI:18420"/>
        <label>1</label>
    </ligand>
</feature>
<dbReference type="SUPFAM" id="SSF55931">
    <property type="entry name" value="Glutamine synthetase/guanido kinase"/>
    <property type="match status" value="1"/>
</dbReference>
<dbReference type="SMART" id="SM01230">
    <property type="entry name" value="Gln-synt_C"/>
    <property type="match status" value="1"/>
</dbReference>
<evidence type="ECO:0000256" key="14">
    <source>
        <dbReference type="PIRSR" id="PIRSR604809-2"/>
    </source>
</evidence>
<reference evidence="21 22" key="1">
    <citation type="submission" date="2018-08" db="EMBL/GenBank/DDBJ databases">
        <title>Meiothermus granaticius genome AF-68 sequencing project.</title>
        <authorList>
            <person name="Da Costa M.S."/>
            <person name="Albuquerque L."/>
            <person name="Raposo P."/>
            <person name="Froufe H.J.C."/>
            <person name="Barroso C.S."/>
            <person name="Egas C."/>
        </authorList>
    </citation>
    <scope>NUCLEOTIDE SEQUENCE [LARGE SCALE GENOMIC DNA]</scope>
    <source>
        <strain evidence="21 22">AF-68</strain>
    </source>
</reference>
<proteinExistence type="inferred from homology"/>
<evidence type="ECO:0000259" key="19">
    <source>
        <dbReference type="PROSITE" id="PS51986"/>
    </source>
</evidence>
<dbReference type="PANTHER" id="PTHR43785:SF12">
    <property type="entry name" value="TYPE-1 GLUTAMINE SYNTHETASE 2"/>
    <property type="match status" value="1"/>
</dbReference>
<feature type="binding site" evidence="15">
    <location>
        <position position="138"/>
    </location>
    <ligand>
        <name>Mg(2+)</name>
        <dbReference type="ChEBI" id="CHEBI:18420"/>
        <label>1</label>
    </ligand>
</feature>
<feature type="binding site" evidence="13">
    <location>
        <position position="339"/>
    </location>
    <ligand>
        <name>L-glutamate</name>
        <dbReference type="ChEBI" id="CHEBI:29985"/>
    </ligand>
</feature>
<dbReference type="InterPro" id="IPR004809">
    <property type="entry name" value="Gln_synth_I"/>
</dbReference>
<feature type="binding site" evidence="13">
    <location>
        <position position="320"/>
    </location>
    <ligand>
        <name>L-glutamate</name>
        <dbReference type="ChEBI" id="CHEBI:29985"/>
    </ligand>
</feature>
<dbReference type="InterPro" id="IPR008147">
    <property type="entry name" value="Gln_synt_N"/>
</dbReference>
<evidence type="ECO:0000259" key="20">
    <source>
        <dbReference type="PROSITE" id="PS51987"/>
    </source>
</evidence>
<dbReference type="RefSeq" id="WP_119356177.1">
    <property type="nucleotide sequence ID" value="NZ_BJXM01000013.1"/>
</dbReference>
<evidence type="ECO:0000256" key="6">
    <source>
        <dbReference type="ARBA" id="ARBA00022598"/>
    </source>
</evidence>
<name>A0A399F9Q1_9DEIN</name>
<feature type="modified residue" description="O-AMP-tyrosine" evidence="16">
    <location>
        <position position="377"/>
    </location>
</feature>
<evidence type="ECO:0000256" key="10">
    <source>
        <dbReference type="ARBA" id="ARBA00022842"/>
    </source>
</evidence>
<dbReference type="PROSITE" id="PS00181">
    <property type="entry name" value="GLNA_ATP"/>
    <property type="match status" value="1"/>
</dbReference>
<keyword evidence="6 21" id="KW-0436">Ligase</keyword>
<gene>
    <name evidence="21" type="primary">glnA_2</name>
    <name evidence="21" type="ORF">Mgrana_00653</name>
</gene>
<dbReference type="Pfam" id="PF00120">
    <property type="entry name" value="Gln-synt_C"/>
    <property type="match status" value="1"/>
</dbReference>
<comment type="caution">
    <text evidence="21">The sequence shown here is derived from an EMBL/GenBank/DDBJ whole genome shotgun (WGS) entry which is preliminary data.</text>
</comment>
<dbReference type="Gene3D" id="3.10.20.70">
    <property type="entry name" value="Glutamine synthetase, N-terminal domain"/>
    <property type="match status" value="1"/>
</dbReference>
<sequence>MGRSKADLLGELKARNVQFLRLQFTDILGINKAVELPVAQFEKALDGEVVFDGNSIEGFGRNEVEESDMLLRPDYDTLLVYPEGLEPTPQGTVARLICDVTDPNGKPFEGDPRQVLKRQLERLSQHGFDNFYVGAEPEFFLFARSPEGSPTTQTFDRAGYFDLAPTDRGEEARRDMVNTLAALGFQIEAAHHEGAPGQHEIDFKYAEALKTADDLTTFKFVVKRVAIHHGLHATFMPKPVAGINGSGMHLHLSLFKGGQNAFFDPQGEYELSSTALSFIAGLLEHTDGMMAVTNPLVNSYKRLTPGYEAPTSVAWSVSHRSAMIRVPKRRGVGTRAEYRIPDPSSNPYLALAVILAAGLDGLENKLTPPPPIERSVYDLSVRDRRKYRVSELPGTLGEALEALRRNRIIREALGKDVYDNFVAAKELEWGSYRTAVHRWELDQYLAEY</sequence>
<evidence type="ECO:0000256" key="12">
    <source>
        <dbReference type="ARBA" id="ARBA00049436"/>
    </source>
</evidence>
<keyword evidence="7 15" id="KW-0479">Metal-binding</keyword>
<feature type="binding site" evidence="14">
    <location>
        <begin position="251"/>
        <end position="253"/>
    </location>
    <ligand>
        <name>ATP</name>
        <dbReference type="ChEBI" id="CHEBI:30616"/>
    </ligand>
</feature>
<evidence type="ECO:0000256" key="3">
    <source>
        <dbReference type="ARBA" id="ARBA00012937"/>
    </source>
</evidence>
<dbReference type="Pfam" id="PF03951">
    <property type="entry name" value="Gln-synt_N"/>
    <property type="match status" value="1"/>
</dbReference>
<evidence type="ECO:0000256" key="8">
    <source>
        <dbReference type="ARBA" id="ARBA00022741"/>
    </source>
</evidence>
<feature type="binding site" evidence="14">
    <location>
        <position position="188"/>
    </location>
    <ligand>
        <name>ATP</name>
        <dbReference type="ChEBI" id="CHEBI:30616"/>
    </ligand>
</feature>
<feature type="binding site" evidence="15">
    <location>
        <position position="193"/>
    </location>
    <ligand>
        <name>Mg(2+)</name>
        <dbReference type="ChEBI" id="CHEBI:18420"/>
        <label>1</label>
    </ligand>
</feature>
<dbReference type="EC" id="6.3.1.2" evidence="3"/>
<evidence type="ECO:0000256" key="11">
    <source>
        <dbReference type="ARBA" id="ARBA00030668"/>
    </source>
</evidence>
<keyword evidence="9 14" id="KW-0067">ATP-binding</keyword>
<feature type="binding site" evidence="15">
    <location>
        <position position="200"/>
    </location>
    <ligand>
        <name>Mg(2+)</name>
        <dbReference type="ChEBI" id="CHEBI:18420"/>
        <label>1</label>
    </ligand>
</feature>
<comment type="cofactor">
    <cofactor evidence="15">
        <name>Mg(2+)</name>
        <dbReference type="ChEBI" id="CHEBI:18420"/>
    </cofactor>
    <text evidence="15">Binds 2 Mg(2+) ions per subunit.</text>
</comment>
<organism evidence="21 22">
    <name type="scientific">Meiothermus granaticius NBRC 107808</name>
    <dbReference type="NCBI Taxonomy" id="1227551"/>
    <lineage>
        <taxon>Bacteria</taxon>
        <taxon>Thermotogati</taxon>
        <taxon>Deinococcota</taxon>
        <taxon>Deinococci</taxon>
        <taxon>Thermales</taxon>
        <taxon>Thermaceae</taxon>
        <taxon>Meiothermus</taxon>
    </lineage>
</organism>
<evidence type="ECO:0000256" key="2">
    <source>
        <dbReference type="ARBA" id="ARBA00009897"/>
    </source>
</evidence>
<keyword evidence="16" id="KW-0597">Phosphoprotein</keyword>
<evidence type="ECO:0000256" key="9">
    <source>
        <dbReference type="ARBA" id="ARBA00022840"/>
    </source>
</evidence>
<dbReference type="InterPro" id="IPR008146">
    <property type="entry name" value="Gln_synth_cat_dom"/>
</dbReference>
<dbReference type="GO" id="GO:0005737">
    <property type="term" value="C:cytoplasm"/>
    <property type="evidence" value="ECO:0007669"/>
    <property type="project" value="UniProtKB-SubCell"/>
</dbReference>
<dbReference type="PANTHER" id="PTHR43785">
    <property type="entry name" value="GAMMA-GLUTAMYLPUTRESCINE SYNTHETASE"/>
    <property type="match status" value="1"/>
</dbReference>
<dbReference type="Proteomes" id="UP000266178">
    <property type="component" value="Unassembled WGS sequence"/>
</dbReference>
<comment type="catalytic activity">
    <reaction evidence="12">
        <text>L-glutamate + NH4(+) + ATP = L-glutamine + ADP + phosphate + H(+)</text>
        <dbReference type="Rhea" id="RHEA:16169"/>
        <dbReference type="ChEBI" id="CHEBI:15378"/>
        <dbReference type="ChEBI" id="CHEBI:28938"/>
        <dbReference type="ChEBI" id="CHEBI:29985"/>
        <dbReference type="ChEBI" id="CHEBI:30616"/>
        <dbReference type="ChEBI" id="CHEBI:43474"/>
        <dbReference type="ChEBI" id="CHEBI:58359"/>
        <dbReference type="ChEBI" id="CHEBI:456216"/>
        <dbReference type="EC" id="6.3.1.2"/>
    </reaction>
</comment>
<dbReference type="OrthoDB" id="9807095at2"/>
<evidence type="ECO:0000256" key="1">
    <source>
        <dbReference type="ARBA" id="ARBA00004496"/>
    </source>
</evidence>
<protein>
    <recommendedName>
        <fullName evidence="4">Glutamine synthetase</fullName>
        <ecNumber evidence="3">6.3.1.2</ecNumber>
    </recommendedName>
    <alternativeName>
        <fullName evidence="11">Glutamate--ammonia ligase</fullName>
    </alternativeName>
</protein>
<feature type="binding site" evidence="13">
    <location>
        <position position="302"/>
    </location>
    <ligand>
        <name>L-glutamate</name>
        <dbReference type="ChEBI" id="CHEBI:29985"/>
    </ligand>
</feature>
<feature type="binding site" evidence="13">
    <location>
        <position position="308"/>
    </location>
    <ligand>
        <name>L-glutamate</name>
        <dbReference type="ChEBI" id="CHEBI:29985"/>
    </ligand>
</feature>
<dbReference type="PROSITE" id="PS51987">
    <property type="entry name" value="GS_CATALYTIC"/>
    <property type="match status" value="1"/>
</dbReference>